<proteinExistence type="predicted"/>
<sequence length="578" mass="65134">MYSPPYPQRHTLATPEPRPWIRGANLRGRFTVAGRNGSRHLVEVAFLDRRDDRIDGLGAWRSSSSESYNTYPGSSLRSVMGESESESDDEEAGGSEEDEGSSGSERALEVKKVGVRFALSGEGEVVSEEEKKKKKEIEARGKRRWTFAEGVEWVEARGDGVRGCLAILLAFQQLINDPLIYLVPNILLVVTTLGLPFASQPRPAFFFALEVLILMVARPLRGAWLDPLYGYLVLAYLLRYEGALPGRVGRSTLNWIQRALRRFGAVTELGADLYVTLWWGIPGLFNEDTCWLWRDTFAGLLMIFGFWWSKEEQEGGEMVQQLRLETKDDHNDPKPRQGVLSSKLSPADLYVYDASTPPHLVARRFWGEALEDTFLRVVPQIRLLLGLYLTVYLTYMILRLTCHLGPIKNCQVYPTIREIGLWSWLDNREAEFLEWTRSALILQAWAPMLIQSILDFFVGAGVVGVVYLREGRGLLLKDIVMSAWMVSSGMPAVLARKLMAFLEGALSKIATLMKHIGVLMWNMAGEAQALSTRGTSSMTQIMLSMFEEVFGLMNFWIRSTCMLAAGPLVAIWTWIQDA</sequence>
<evidence type="ECO:0000256" key="2">
    <source>
        <dbReference type="SAM" id="Phobius"/>
    </source>
</evidence>
<keyword evidence="2" id="KW-0812">Transmembrane</keyword>
<keyword evidence="2" id="KW-0472">Membrane</keyword>
<dbReference type="Proteomes" id="UP000240883">
    <property type="component" value="Unassembled WGS sequence"/>
</dbReference>
<keyword evidence="4" id="KW-1185">Reference proteome</keyword>
<evidence type="ECO:0000313" key="4">
    <source>
        <dbReference type="Proteomes" id="UP000240883"/>
    </source>
</evidence>
<feature type="compositionally biased region" description="Acidic residues" evidence="1">
    <location>
        <begin position="83"/>
        <end position="100"/>
    </location>
</feature>
<dbReference type="AlphaFoldDB" id="A0A2T2NI93"/>
<feature type="compositionally biased region" description="Polar residues" evidence="1">
    <location>
        <begin position="61"/>
        <end position="77"/>
    </location>
</feature>
<feature type="transmembrane region" description="Helical" evidence="2">
    <location>
        <begin position="555"/>
        <end position="575"/>
    </location>
</feature>
<keyword evidence="2" id="KW-1133">Transmembrane helix</keyword>
<evidence type="ECO:0000313" key="3">
    <source>
        <dbReference type="EMBL" id="PSN64986.1"/>
    </source>
</evidence>
<accession>A0A2T2NI93</accession>
<feature type="region of interest" description="Disordered" evidence="1">
    <location>
        <begin position="58"/>
        <end position="106"/>
    </location>
</feature>
<reference evidence="3 4" key="1">
    <citation type="journal article" date="2018" name="Front. Microbiol.">
        <title>Genome-Wide Analysis of Corynespora cassiicola Leaf Fall Disease Putative Effectors.</title>
        <authorList>
            <person name="Lopez D."/>
            <person name="Ribeiro S."/>
            <person name="Label P."/>
            <person name="Fumanal B."/>
            <person name="Venisse J.S."/>
            <person name="Kohler A."/>
            <person name="de Oliveira R.R."/>
            <person name="Labutti K."/>
            <person name="Lipzen A."/>
            <person name="Lail K."/>
            <person name="Bauer D."/>
            <person name="Ohm R.A."/>
            <person name="Barry K.W."/>
            <person name="Spatafora J."/>
            <person name="Grigoriev I.V."/>
            <person name="Martin F.M."/>
            <person name="Pujade-Renaud V."/>
        </authorList>
    </citation>
    <scope>NUCLEOTIDE SEQUENCE [LARGE SCALE GENOMIC DNA]</scope>
    <source>
        <strain evidence="3 4">Philippines</strain>
    </source>
</reference>
<name>A0A2T2NI93_CORCC</name>
<protein>
    <submittedName>
        <fullName evidence="3">Uncharacterized protein</fullName>
    </submittedName>
</protein>
<dbReference type="EMBL" id="KZ678137">
    <property type="protein sequence ID" value="PSN64986.1"/>
    <property type="molecule type" value="Genomic_DNA"/>
</dbReference>
<organism evidence="3 4">
    <name type="scientific">Corynespora cassiicola Philippines</name>
    <dbReference type="NCBI Taxonomy" id="1448308"/>
    <lineage>
        <taxon>Eukaryota</taxon>
        <taxon>Fungi</taxon>
        <taxon>Dikarya</taxon>
        <taxon>Ascomycota</taxon>
        <taxon>Pezizomycotina</taxon>
        <taxon>Dothideomycetes</taxon>
        <taxon>Pleosporomycetidae</taxon>
        <taxon>Pleosporales</taxon>
        <taxon>Corynesporascaceae</taxon>
        <taxon>Corynespora</taxon>
    </lineage>
</organism>
<feature type="transmembrane region" description="Helical" evidence="2">
    <location>
        <begin position="444"/>
        <end position="468"/>
    </location>
</feature>
<evidence type="ECO:0000256" key="1">
    <source>
        <dbReference type="SAM" id="MobiDB-lite"/>
    </source>
</evidence>
<feature type="region of interest" description="Disordered" evidence="1">
    <location>
        <begin position="1"/>
        <end position="21"/>
    </location>
</feature>
<gene>
    <name evidence="3" type="ORF">BS50DRAFT_635816</name>
</gene>